<keyword evidence="2" id="KW-1185">Reference proteome</keyword>
<evidence type="ECO:0000313" key="1">
    <source>
        <dbReference type="EMBL" id="MFD2465878.1"/>
    </source>
</evidence>
<dbReference type="Proteomes" id="UP001597483">
    <property type="component" value="Unassembled WGS sequence"/>
</dbReference>
<proteinExistence type="predicted"/>
<organism evidence="1 2">
    <name type="scientific">Amycolatopsis silviterrae</name>
    <dbReference type="NCBI Taxonomy" id="1656914"/>
    <lineage>
        <taxon>Bacteria</taxon>
        <taxon>Bacillati</taxon>
        <taxon>Actinomycetota</taxon>
        <taxon>Actinomycetes</taxon>
        <taxon>Pseudonocardiales</taxon>
        <taxon>Pseudonocardiaceae</taxon>
        <taxon>Amycolatopsis</taxon>
    </lineage>
</organism>
<name>A0ABW5GYH2_9PSEU</name>
<gene>
    <name evidence="1" type="ORF">ACFSVL_00655</name>
</gene>
<comment type="caution">
    <text evidence="1">The sequence shown here is derived from an EMBL/GenBank/DDBJ whole genome shotgun (WGS) entry which is preliminary data.</text>
</comment>
<accession>A0ABW5GYH2</accession>
<protein>
    <submittedName>
        <fullName evidence="1">Uncharacterized protein</fullName>
    </submittedName>
</protein>
<evidence type="ECO:0000313" key="2">
    <source>
        <dbReference type="Proteomes" id="UP001597483"/>
    </source>
</evidence>
<dbReference type="EMBL" id="JBHUKS010000001">
    <property type="protein sequence ID" value="MFD2465878.1"/>
    <property type="molecule type" value="Genomic_DNA"/>
</dbReference>
<reference evidence="2" key="1">
    <citation type="journal article" date="2019" name="Int. J. Syst. Evol. Microbiol.">
        <title>The Global Catalogue of Microorganisms (GCM) 10K type strain sequencing project: providing services to taxonomists for standard genome sequencing and annotation.</title>
        <authorList>
            <consortium name="The Broad Institute Genomics Platform"/>
            <consortium name="The Broad Institute Genome Sequencing Center for Infectious Disease"/>
            <person name="Wu L."/>
            <person name="Ma J."/>
        </authorList>
    </citation>
    <scope>NUCLEOTIDE SEQUENCE [LARGE SCALE GENOMIC DNA]</scope>
    <source>
        <strain evidence="2">CGMCC 4.7641</strain>
    </source>
</reference>
<dbReference type="RefSeq" id="WP_378299311.1">
    <property type="nucleotide sequence ID" value="NZ_JBHUKS010000001.1"/>
</dbReference>
<sequence length="223" mass="24678">MSDRTTTAPEPRGSGTYHYVHTAGWYRHTSRLLDQAGNIPIQSASTEFLDRRQWIAPDGSGRLLVTRGDVEIQPSGHYPAGGLPGRFLSSEDLPEIALRLRENIQRSITGGAVKAFITIWQSQVVPPFLNKILLTRLAELPDLIDEGPTTDRMGRPGTAISHTDPQRKITYRLIFDNEIGMLLSHEDIKPEAEPAGDKTPAMTSCPMWLDACYTDTTTVAKLP</sequence>